<keyword evidence="3" id="KW-1185">Reference proteome</keyword>
<proteinExistence type="predicted"/>
<evidence type="ECO:0000256" key="1">
    <source>
        <dbReference type="SAM" id="SignalP"/>
    </source>
</evidence>
<dbReference type="RefSeq" id="WP_394827878.1">
    <property type="nucleotide sequence ID" value="NZ_CP089984.1"/>
</dbReference>
<gene>
    <name evidence="2" type="ORF">LZC94_13350</name>
</gene>
<dbReference type="Proteomes" id="UP001370348">
    <property type="component" value="Chromosome"/>
</dbReference>
<dbReference type="PROSITE" id="PS51257">
    <property type="entry name" value="PROKAR_LIPOPROTEIN"/>
    <property type="match status" value="1"/>
</dbReference>
<evidence type="ECO:0000313" key="3">
    <source>
        <dbReference type="Proteomes" id="UP001370348"/>
    </source>
</evidence>
<accession>A0ABZ2M6U8</accession>
<name>A0ABZ2M6U8_9BACT</name>
<keyword evidence="1" id="KW-0732">Signal</keyword>
<feature type="chain" id="PRO_5046921445" evidence="1">
    <location>
        <begin position="21"/>
        <end position="139"/>
    </location>
</feature>
<feature type="signal peptide" evidence="1">
    <location>
        <begin position="1"/>
        <end position="20"/>
    </location>
</feature>
<protein>
    <submittedName>
        <fullName evidence="2">Uncharacterized protein</fullName>
    </submittedName>
</protein>
<organism evidence="2 3">
    <name type="scientific">Pendulispora albinea</name>
    <dbReference type="NCBI Taxonomy" id="2741071"/>
    <lineage>
        <taxon>Bacteria</taxon>
        <taxon>Pseudomonadati</taxon>
        <taxon>Myxococcota</taxon>
        <taxon>Myxococcia</taxon>
        <taxon>Myxococcales</taxon>
        <taxon>Sorangiineae</taxon>
        <taxon>Pendulisporaceae</taxon>
        <taxon>Pendulispora</taxon>
    </lineage>
</organism>
<dbReference type="EMBL" id="CP089984">
    <property type="protein sequence ID" value="WXB18236.1"/>
    <property type="molecule type" value="Genomic_DNA"/>
</dbReference>
<evidence type="ECO:0000313" key="2">
    <source>
        <dbReference type="EMBL" id="WXB18236.1"/>
    </source>
</evidence>
<reference evidence="2 3" key="1">
    <citation type="submission" date="2021-12" db="EMBL/GenBank/DDBJ databases">
        <title>Discovery of the Pendulisporaceae a myxobacterial family with distinct sporulation behavior and unique specialized metabolism.</title>
        <authorList>
            <person name="Garcia R."/>
            <person name="Popoff A."/>
            <person name="Bader C.D."/>
            <person name="Loehr J."/>
            <person name="Walesch S."/>
            <person name="Walt C."/>
            <person name="Boldt J."/>
            <person name="Bunk B."/>
            <person name="Haeckl F.J.F.P.J."/>
            <person name="Gunesch A.P."/>
            <person name="Birkelbach J."/>
            <person name="Nuebel U."/>
            <person name="Pietschmann T."/>
            <person name="Bach T."/>
            <person name="Mueller R."/>
        </authorList>
    </citation>
    <scope>NUCLEOTIDE SEQUENCE [LARGE SCALE GENOMIC DNA]</scope>
    <source>
        <strain evidence="2 3">MSr11954</strain>
    </source>
</reference>
<sequence length="139" mass="14667">MKNAVIAFASVLAIATLACSSDDNSGSPGSPGGGACFASSLQFTQTNIDVYPGDSNIFVKFDVKNTSTKDFDVQKGDQIVELKLIITTTDSSKYEEVVPTINDLAAGKTTTLLIHGTYGGGKTYQSYTIEPICRRLAGT</sequence>